<dbReference type="EMBL" id="JBJUIK010000009">
    <property type="protein sequence ID" value="KAL3518320.1"/>
    <property type="molecule type" value="Genomic_DNA"/>
</dbReference>
<dbReference type="AlphaFoldDB" id="A0ABD2ZJ38"/>
<evidence type="ECO:0000313" key="2">
    <source>
        <dbReference type="Proteomes" id="UP001630127"/>
    </source>
</evidence>
<comment type="caution">
    <text evidence="1">The sequence shown here is derived from an EMBL/GenBank/DDBJ whole genome shotgun (WGS) entry which is preliminary data.</text>
</comment>
<dbReference type="Proteomes" id="UP001630127">
    <property type="component" value="Unassembled WGS sequence"/>
</dbReference>
<keyword evidence="2" id="KW-1185">Reference proteome</keyword>
<gene>
    <name evidence="1" type="ORF">ACH5RR_020909</name>
</gene>
<organism evidence="1 2">
    <name type="scientific">Cinchona calisaya</name>
    <dbReference type="NCBI Taxonomy" id="153742"/>
    <lineage>
        <taxon>Eukaryota</taxon>
        <taxon>Viridiplantae</taxon>
        <taxon>Streptophyta</taxon>
        <taxon>Embryophyta</taxon>
        <taxon>Tracheophyta</taxon>
        <taxon>Spermatophyta</taxon>
        <taxon>Magnoliopsida</taxon>
        <taxon>eudicotyledons</taxon>
        <taxon>Gunneridae</taxon>
        <taxon>Pentapetalae</taxon>
        <taxon>asterids</taxon>
        <taxon>lamiids</taxon>
        <taxon>Gentianales</taxon>
        <taxon>Rubiaceae</taxon>
        <taxon>Cinchonoideae</taxon>
        <taxon>Cinchoneae</taxon>
        <taxon>Cinchona</taxon>
    </lineage>
</organism>
<protein>
    <submittedName>
        <fullName evidence="1">Uncharacterized protein</fullName>
    </submittedName>
</protein>
<accession>A0ABD2ZJ38</accession>
<name>A0ABD2ZJ38_9GENT</name>
<sequence>MRIGGCLGSVFPGMFSNKRGNPWFKEIYDAKQKHTVALKLAGKLIRREGWSQYVHTEATQIEGSQYGISSQKKNRVPDPLIQAARLGIIEVALEILRVYPEAAYAFDENGKNILQIVVEKKHMFLYDYMVSAGIQKDSDYLMSAGIQKDRMLSDIDY</sequence>
<evidence type="ECO:0000313" key="1">
    <source>
        <dbReference type="EMBL" id="KAL3518320.1"/>
    </source>
</evidence>
<reference evidence="1 2" key="1">
    <citation type="submission" date="2024-11" db="EMBL/GenBank/DDBJ databases">
        <title>A near-complete genome assembly of Cinchona calisaya.</title>
        <authorList>
            <person name="Lian D.C."/>
            <person name="Zhao X.W."/>
            <person name="Wei L."/>
        </authorList>
    </citation>
    <scope>NUCLEOTIDE SEQUENCE [LARGE SCALE GENOMIC DNA]</scope>
    <source>
        <tissue evidence="1">Nenye</tissue>
    </source>
</reference>
<proteinExistence type="predicted"/>